<accession>A0AAJ0CL39</accession>
<feature type="domain" description="Neprosin PEP catalytic" evidence="3">
    <location>
        <begin position="115"/>
        <end position="381"/>
    </location>
</feature>
<sequence>MWTLTFCLAAFTAVIAADSVTPHGIPVVKTTTLPNGQVIDWVRRSSQGDIAAAPPFAPFNNTVDALRHITIYDSAASGPTGTVPILRATKYGNAMPKKQLPGDNTLSRRANHPHARDNYAGRHWYASTSQRIDNHGGSATFSRFKAYVQRSGDFSLLQTAVVRTNVPGAPGQKRQTVEAGWINFPQQISDPHLFTYFTTVSHTSDGDSIGGWNTNVQGWVQVDSQYHPGMVFPLSVVDGDQKDLQIRYLLREGNWWLGINDKWAGYYPASMFSRNGATSATSLEGKGDLLYYYGEIYQSETTLTTTDMGSGHFAQEGYKKAAYIKQITYTDAQENEGDYDGSQGTSVDDENRYSLSAQWKSGQDGWGSYFFLGGPGAGGVIGG</sequence>
<dbReference type="PROSITE" id="PS52045">
    <property type="entry name" value="NEPROSIN_PEP_CD"/>
    <property type="match status" value="1"/>
</dbReference>
<gene>
    <name evidence="4" type="ORF">QQS21_008677</name>
</gene>
<dbReference type="PANTHER" id="PTHR31589:SF223">
    <property type="entry name" value="PROTEIN, PUTATIVE (DUF239)-RELATED"/>
    <property type="match status" value="1"/>
</dbReference>
<feature type="signal peptide" evidence="2">
    <location>
        <begin position="1"/>
        <end position="17"/>
    </location>
</feature>
<dbReference type="Pfam" id="PF03080">
    <property type="entry name" value="Neprosin"/>
    <property type="match status" value="1"/>
</dbReference>
<evidence type="ECO:0000313" key="4">
    <source>
        <dbReference type="EMBL" id="KAK2593629.1"/>
    </source>
</evidence>
<evidence type="ECO:0000259" key="3">
    <source>
        <dbReference type="PROSITE" id="PS52045"/>
    </source>
</evidence>
<name>A0AAJ0CL39_9HYPO</name>
<keyword evidence="5" id="KW-1185">Reference proteome</keyword>
<dbReference type="Proteomes" id="UP001251528">
    <property type="component" value="Unassembled WGS sequence"/>
</dbReference>
<reference evidence="4" key="1">
    <citation type="submission" date="2023-06" db="EMBL/GenBank/DDBJ databases">
        <title>Conoideocrella luteorostrata (Hypocreales: Clavicipitaceae), a potential biocontrol fungus for elongate hemlock scale in United States Christmas tree production areas.</title>
        <authorList>
            <person name="Barrett H."/>
            <person name="Lovett B."/>
            <person name="Macias A.M."/>
            <person name="Stajich J.E."/>
            <person name="Kasson M.T."/>
        </authorList>
    </citation>
    <scope>NUCLEOTIDE SEQUENCE</scope>
    <source>
        <strain evidence="4">ARSEF 14590</strain>
    </source>
</reference>
<protein>
    <recommendedName>
        <fullName evidence="3">Neprosin PEP catalytic domain-containing protein</fullName>
    </recommendedName>
</protein>
<evidence type="ECO:0000256" key="1">
    <source>
        <dbReference type="SAM" id="MobiDB-lite"/>
    </source>
</evidence>
<feature type="region of interest" description="Disordered" evidence="1">
    <location>
        <begin position="94"/>
        <end position="119"/>
    </location>
</feature>
<dbReference type="PANTHER" id="PTHR31589">
    <property type="entry name" value="PROTEIN, PUTATIVE (DUF239)-RELATED-RELATED"/>
    <property type="match status" value="1"/>
</dbReference>
<keyword evidence="2" id="KW-0732">Signal</keyword>
<organism evidence="4 5">
    <name type="scientific">Conoideocrella luteorostrata</name>
    <dbReference type="NCBI Taxonomy" id="1105319"/>
    <lineage>
        <taxon>Eukaryota</taxon>
        <taxon>Fungi</taxon>
        <taxon>Dikarya</taxon>
        <taxon>Ascomycota</taxon>
        <taxon>Pezizomycotina</taxon>
        <taxon>Sordariomycetes</taxon>
        <taxon>Hypocreomycetidae</taxon>
        <taxon>Hypocreales</taxon>
        <taxon>Clavicipitaceae</taxon>
        <taxon>Conoideocrella</taxon>
    </lineage>
</organism>
<dbReference type="AlphaFoldDB" id="A0AAJ0CL39"/>
<comment type="caution">
    <text evidence="4">The sequence shown here is derived from an EMBL/GenBank/DDBJ whole genome shotgun (WGS) entry which is preliminary data.</text>
</comment>
<dbReference type="EMBL" id="JASWJB010000203">
    <property type="protein sequence ID" value="KAK2593629.1"/>
    <property type="molecule type" value="Genomic_DNA"/>
</dbReference>
<proteinExistence type="predicted"/>
<evidence type="ECO:0000313" key="5">
    <source>
        <dbReference type="Proteomes" id="UP001251528"/>
    </source>
</evidence>
<feature type="chain" id="PRO_5042537972" description="Neprosin PEP catalytic domain-containing protein" evidence="2">
    <location>
        <begin position="18"/>
        <end position="383"/>
    </location>
</feature>
<evidence type="ECO:0000256" key="2">
    <source>
        <dbReference type="SAM" id="SignalP"/>
    </source>
</evidence>
<dbReference type="InterPro" id="IPR004314">
    <property type="entry name" value="Neprosin"/>
</dbReference>
<dbReference type="InterPro" id="IPR053168">
    <property type="entry name" value="Glutamic_endopeptidase"/>
</dbReference>